<feature type="region of interest" description="Disordered" evidence="1">
    <location>
        <begin position="55"/>
        <end position="75"/>
    </location>
</feature>
<gene>
    <name evidence="2" type="ORF">K435DRAFT_808977</name>
</gene>
<dbReference type="Proteomes" id="UP000297245">
    <property type="component" value="Unassembled WGS sequence"/>
</dbReference>
<feature type="compositionally biased region" description="Polar residues" evidence="1">
    <location>
        <begin position="55"/>
        <end position="74"/>
    </location>
</feature>
<keyword evidence="3" id="KW-1185">Reference proteome</keyword>
<evidence type="ECO:0000313" key="2">
    <source>
        <dbReference type="EMBL" id="THU81548.1"/>
    </source>
</evidence>
<name>A0A4S8L0U7_DENBC</name>
<dbReference type="AlphaFoldDB" id="A0A4S8L0U7"/>
<evidence type="ECO:0000256" key="1">
    <source>
        <dbReference type="SAM" id="MobiDB-lite"/>
    </source>
</evidence>
<protein>
    <submittedName>
        <fullName evidence="2">Uncharacterized protein</fullName>
    </submittedName>
</protein>
<accession>A0A4S8L0U7</accession>
<reference evidence="2 3" key="1">
    <citation type="journal article" date="2019" name="Nat. Ecol. Evol.">
        <title>Megaphylogeny resolves global patterns of mushroom evolution.</title>
        <authorList>
            <person name="Varga T."/>
            <person name="Krizsan K."/>
            <person name="Foldi C."/>
            <person name="Dima B."/>
            <person name="Sanchez-Garcia M."/>
            <person name="Sanchez-Ramirez S."/>
            <person name="Szollosi G.J."/>
            <person name="Szarkandi J.G."/>
            <person name="Papp V."/>
            <person name="Albert L."/>
            <person name="Andreopoulos W."/>
            <person name="Angelini C."/>
            <person name="Antonin V."/>
            <person name="Barry K.W."/>
            <person name="Bougher N.L."/>
            <person name="Buchanan P."/>
            <person name="Buyck B."/>
            <person name="Bense V."/>
            <person name="Catcheside P."/>
            <person name="Chovatia M."/>
            <person name="Cooper J."/>
            <person name="Damon W."/>
            <person name="Desjardin D."/>
            <person name="Finy P."/>
            <person name="Geml J."/>
            <person name="Haridas S."/>
            <person name="Hughes K."/>
            <person name="Justo A."/>
            <person name="Karasinski D."/>
            <person name="Kautmanova I."/>
            <person name="Kiss B."/>
            <person name="Kocsube S."/>
            <person name="Kotiranta H."/>
            <person name="LaButti K.M."/>
            <person name="Lechner B.E."/>
            <person name="Liimatainen K."/>
            <person name="Lipzen A."/>
            <person name="Lukacs Z."/>
            <person name="Mihaltcheva S."/>
            <person name="Morgado L.N."/>
            <person name="Niskanen T."/>
            <person name="Noordeloos M.E."/>
            <person name="Ohm R.A."/>
            <person name="Ortiz-Santana B."/>
            <person name="Ovrebo C."/>
            <person name="Racz N."/>
            <person name="Riley R."/>
            <person name="Savchenko A."/>
            <person name="Shiryaev A."/>
            <person name="Soop K."/>
            <person name="Spirin V."/>
            <person name="Szebenyi C."/>
            <person name="Tomsovsky M."/>
            <person name="Tulloss R.E."/>
            <person name="Uehling J."/>
            <person name="Grigoriev I.V."/>
            <person name="Vagvolgyi C."/>
            <person name="Papp T."/>
            <person name="Martin F.M."/>
            <person name="Miettinen O."/>
            <person name="Hibbett D.S."/>
            <person name="Nagy L.G."/>
        </authorList>
    </citation>
    <scope>NUCLEOTIDE SEQUENCE [LARGE SCALE GENOMIC DNA]</scope>
    <source>
        <strain evidence="2 3">CBS 962.96</strain>
    </source>
</reference>
<dbReference type="EMBL" id="ML179799">
    <property type="protein sequence ID" value="THU81548.1"/>
    <property type="molecule type" value="Genomic_DNA"/>
</dbReference>
<proteinExistence type="predicted"/>
<organism evidence="2 3">
    <name type="scientific">Dendrothele bispora (strain CBS 962.96)</name>
    <dbReference type="NCBI Taxonomy" id="1314807"/>
    <lineage>
        <taxon>Eukaryota</taxon>
        <taxon>Fungi</taxon>
        <taxon>Dikarya</taxon>
        <taxon>Basidiomycota</taxon>
        <taxon>Agaricomycotina</taxon>
        <taxon>Agaricomycetes</taxon>
        <taxon>Agaricomycetidae</taxon>
        <taxon>Agaricales</taxon>
        <taxon>Agaricales incertae sedis</taxon>
        <taxon>Dendrothele</taxon>
    </lineage>
</organism>
<sequence length="252" mass="28046">MNGNTDRKARVHLASMNSDHGNIVTNSKITFENIGSIGRDRYDPTKKVSCMSISQSGSSAQHVPSGGMSETSESIPGFETASQKREIEGSHFTIEHVFVRPRVEDFGKAKVVTRQSAVDNVDSKQGKQAVDKWDQRSILLYQLCNSRACGLVSEALKLEQLFTRSDITAIKSKPAQLLISSSLGCNEEDSINFRSSIVLILQRIDSYFKSLRARLNLAIIFYSPNQYGLPGQIIPTNQFLPGHQIRRRRALT</sequence>
<evidence type="ECO:0000313" key="3">
    <source>
        <dbReference type="Proteomes" id="UP000297245"/>
    </source>
</evidence>